<dbReference type="PANTHER" id="PTHR46796">
    <property type="entry name" value="HTH-TYPE TRANSCRIPTIONAL ACTIVATOR RHAS-RELATED"/>
    <property type="match status" value="1"/>
</dbReference>
<evidence type="ECO:0000256" key="4">
    <source>
        <dbReference type="SAM" id="MobiDB-lite"/>
    </source>
</evidence>
<dbReference type="PRINTS" id="PR00032">
    <property type="entry name" value="HTHARAC"/>
</dbReference>
<accession>A0ABS3TG73</accession>
<reference evidence="6 7" key="1">
    <citation type="submission" date="2021-03" db="EMBL/GenBank/DDBJ databases">
        <authorList>
            <person name="Kim M.K."/>
        </authorList>
    </citation>
    <scope>NUCLEOTIDE SEQUENCE [LARGE SCALE GENOMIC DNA]</scope>
    <source>
        <strain evidence="6 7">BT507</strain>
    </source>
</reference>
<gene>
    <name evidence="6" type="ORF">J4D97_16140</name>
</gene>
<dbReference type="InterPro" id="IPR003313">
    <property type="entry name" value="AraC-bd"/>
</dbReference>
<dbReference type="PANTHER" id="PTHR46796:SF6">
    <property type="entry name" value="ARAC SUBFAMILY"/>
    <property type="match status" value="1"/>
</dbReference>
<keyword evidence="3" id="KW-0804">Transcription</keyword>
<dbReference type="InterPro" id="IPR037923">
    <property type="entry name" value="HTH-like"/>
</dbReference>
<dbReference type="InterPro" id="IPR018060">
    <property type="entry name" value="HTH_AraC"/>
</dbReference>
<feature type="domain" description="HTH araC/xylS-type" evidence="5">
    <location>
        <begin position="181"/>
        <end position="279"/>
    </location>
</feature>
<evidence type="ECO:0000313" key="7">
    <source>
        <dbReference type="Proteomes" id="UP000670527"/>
    </source>
</evidence>
<proteinExistence type="predicted"/>
<dbReference type="SUPFAM" id="SSF51215">
    <property type="entry name" value="Regulatory protein AraC"/>
    <property type="match status" value="1"/>
</dbReference>
<dbReference type="Gene3D" id="1.10.10.60">
    <property type="entry name" value="Homeodomain-like"/>
    <property type="match status" value="1"/>
</dbReference>
<dbReference type="SUPFAM" id="SSF46689">
    <property type="entry name" value="Homeodomain-like"/>
    <property type="match status" value="1"/>
</dbReference>
<dbReference type="SMART" id="SM00342">
    <property type="entry name" value="HTH_ARAC"/>
    <property type="match status" value="1"/>
</dbReference>
<evidence type="ECO:0000256" key="2">
    <source>
        <dbReference type="ARBA" id="ARBA00023125"/>
    </source>
</evidence>
<dbReference type="InterPro" id="IPR009057">
    <property type="entry name" value="Homeodomain-like_sf"/>
</dbReference>
<dbReference type="Proteomes" id="UP000670527">
    <property type="component" value="Unassembled WGS sequence"/>
</dbReference>
<feature type="region of interest" description="Disordered" evidence="4">
    <location>
        <begin position="276"/>
        <end position="298"/>
    </location>
</feature>
<evidence type="ECO:0000313" key="6">
    <source>
        <dbReference type="EMBL" id="MBO3272188.1"/>
    </source>
</evidence>
<protein>
    <submittedName>
        <fullName evidence="6">Helix-turn-helix transcriptional regulator</fullName>
    </submittedName>
</protein>
<dbReference type="PROSITE" id="PS01124">
    <property type="entry name" value="HTH_ARAC_FAMILY_2"/>
    <property type="match status" value="1"/>
</dbReference>
<dbReference type="Pfam" id="PF02311">
    <property type="entry name" value="AraC_binding"/>
    <property type="match status" value="1"/>
</dbReference>
<dbReference type="InterPro" id="IPR050204">
    <property type="entry name" value="AraC_XylS_family_regulators"/>
</dbReference>
<sequence>MKAPPVSLLDLRVCPTGRPAEPLRMQRLEALAAHAPGQTRAHQFWLLLYVAGGTGRVCLPTQALTLRPGRLLLLPPGTVLAWDLAPTCRGEAVCFAADYYLAQFARPGLPTDLVPHTRDLPPAGRAEVRQLLAHLARALAEPAGAPATARAYLHLLLTLTLAASSSPDELLAPAPSLGRLAHFGQLLDAHFRTHKTVRAYAAWLHLTPDHLNALCRRQLGHTAHQLIQARVLAEARHLLRHGALSVAEVGYALGFDDASHFGRFFRRHLGCSPRAYQQNPDYGRQNPETGQQTISAGR</sequence>
<organism evidence="6 7">
    <name type="scientific">Hymenobacter defluvii</name>
    <dbReference type="NCBI Taxonomy" id="2054411"/>
    <lineage>
        <taxon>Bacteria</taxon>
        <taxon>Pseudomonadati</taxon>
        <taxon>Bacteroidota</taxon>
        <taxon>Cytophagia</taxon>
        <taxon>Cytophagales</taxon>
        <taxon>Hymenobacteraceae</taxon>
        <taxon>Hymenobacter</taxon>
    </lineage>
</organism>
<dbReference type="InterPro" id="IPR020449">
    <property type="entry name" value="Tscrpt_reg_AraC-type_HTH"/>
</dbReference>
<name>A0ABS3TG73_9BACT</name>
<comment type="caution">
    <text evidence="6">The sequence shown here is derived from an EMBL/GenBank/DDBJ whole genome shotgun (WGS) entry which is preliminary data.</text>
</comment>
<evidence type="ECO:0000256" key="1">
    <source>
        <dbReference type="ARBA" id="ARBA00023015"/>
    </source>
</evidence>
<evidence type="ECO:0000259" key="5">
    <source>
        <dbReference type="PROSITE" id="PS01124"/>
    </source>
</evidence>
<keyword evidence="7" id="KW-1185">Reference proteome</keyword>
<keyword evidence="1" id="KW-0805">Transcription regulation</keyword>
<keyword evidence="2" id="KW-0238">DNA-binding</keyword>
<dbReference type="Pfam" id="PF12833">
    <property type="entry name" value="HTH_18"/>
    <property type="match status" value="1"/>
</dbReference>
<evidence type="ECO:0000256" key="3">
    <source>
        <dbReference type="ARBA" id="ARBA00023163"/>
    </source>
</evidence>
<dbReference type="EMBL" id="JAGETX010000010">
    <property type="protein sequence ID" value="MBO3272188.1"/>
    <property type="molecule type" value="Genomic_DNA"/>
</dbReference>